<dbReference type="GO" id="GO:0050660">
    <property type="term" value="F:flavin adenine dinucleotide binding"/>
    <property type="evidence" value="ECO:0007669"/>
    <property type="project" value="InterPro"/>
</dbReference>
<dbReference type="InterPro" id="IPR000399">
    <property type="entry name" value="TPP-bd_CS"/>
</dbReference>
<evidence type="ECO:0000256" key="2">
    <source>
        <dbReference type="ARBA" id="ARBA00005025"/>
    </source>
</evidence>
<dbReference type="EMBL" id="CP077717">
    <property type="protein sequence ID" value="QXJ29936.1"/>
    <property type="molecule type" value="Genomic_DNA"/>
</dbReference>
<keyword evidence="10 11" id="KW-0100">Branched-chain amino acid biosynthesis</keyword>
<evidence type="ECO:0000256" key="1">
    <source>
        <dbReference type="ARBA" id="ARBA00004974"/>
    </source>
</evidence>
<dbReference type="NCBIfam" id="NF005039">
    <property type="entry name" value="PRK06456.1"/>
    <property type="match status" value="1"/>
</dbReference>
<dbReference type="NCBIfam" id="TIGR00118">
    <property type="entry name" value="acolac_lg"/>
    <property type="match status" value="1"/>
</dbReference>
<evidence type="ECO:0000259" key="14">
    <source>
        <dbReference type="Pfam" id="PF02776"/>
    </source>
</evidence>
<dbReference type="Pfam" id="PF00205">
    <property type="entry name" value="TPP_enzyme_M"/>
    <property type="match status" value="1"/>
</dbReference>
<dbReference type="InterPro" id="IPR039368">
    <property type="entry name" value="AHAS_TPP"/>
</dbReference>
<dbReference type="GO" id="GO:0003984">
    <property type="term" value="F:acetolactate synthase activity"/>
    <property type="evidence" value="ECO:0007669"/>
    <property type="project" value="UniProtKB-EC"/>
</dbReference>
<evidence type="ECO:0000259" key="12">
    <source>
        <dbReference type="Pfam" id="PF00205"/>
    </source>
</evidence>
<dbReference type="GeneID" id="65564299"/>
<feature type="domain" description="Thiamine pyrophosphate enzyme TPP-binding" evidence="13">
    <location>
        <begin position="394"/>
        <end position="542"/>
    </location>
</feature>
<evidence type="ECO:0000259" key="13">
    <source>
        <dbReference type="Pfam" id="PF02775"/>
    </source>
</evidence>
<dbReference type="GO" id="GO:0000287">
    <property type="term" value="F:magnesium ion binding"/>
    <property type="evidence" value="ECO:0007669"/>
    <property type="project" value="UniProtKB-UniRule"/>
</dbReference>
<dbReference type="InterPro" id="IPR012846">
    <property type="entry name" value="Acetolactate_synth_lsu"/>
</dbReference>
<evidence type="ECO:0000256" key="9">
    <source>
        <dbReference type="ARBA" id="ARBA00023052"/>
    </source>
</evidence>
<keyword evidence="6 11" id="KW-0808">Transferase</keyword>
<protein>
    <recommendedName>
        <fullName evidence="4 11">Acetolactate synthase</fullName>
        <ecNumber evidence="4 11">2.2.1.6</ecNumber>
    </recommendedName>
</protein>
<dbReference type="CDD" id="cd02015">
    <property type="entry name" value="TPP_AHAS"/>
    <property type="match status" value="1"/>
</dbReference>
<dbReference type="PROSITE" id="PS00187">
    <property type="entry name" value="TPP_ENZYMES"/>
    <property type="match status" value="1"/>
</dbReference>
<evidence type="ECO:0000256" key="10">
    <source>
        <dbReference type="ARBA" id="ARBA00023304"/>
    </source>
</evidence>
<sequence>MPTGARILVDSLKREGVKVIFGIPGLSNMQIYDAFVEDLANGELRHVLMRHEQAAAHAADGYARASGVPGICTATSGPGTTNLTTGLITAYWDSSPVIAITGNVPRSVMGKMAFQEADAMGVFENVTKYVIGIKRIDEIPQWIKNAFYIATTGRPGPVVIDIPRDIFYEKMEEIKWPEKPLVKGYRDFPTRIDRLALKKAAEILINAERPIILVGTGVVWANATPEILELAELLHIPIVSTFPGKTAIPHDHPLYFGPMGYYGRAEASMAALESDAMLVVGARFSDRTFTSYDEMVETRKKFIMVNIDPTDGEKAIKVDVGIYGNAKIILRELIKAITTLGQKRDRSAWLKRVKEYKEYYSQFYYTEENGKLKPWKIMKTIRQALPRDAIVTTGVGQHQMWAEVFWEVLEPRTFLTSSGMGTMGFGLPAAMGAKLARPDKVVVDLDGDGSFLMTGTNLATAVDEHIPVISVIFDNRTLGLVRQVQDLFFGKRIVGVDYGPSPDFVKLAEAFGALGFNATTYEDIEKSIKSAIKEDIPAVIRVPVDKEELALPTLPPGGRLKQVILRDPRKSS</sequence>
<evidence type="ECO:0000313" key="16">
    <source>
        <dbReference type="Proteomes" id="UP000694018"/>
    </source>
</evidence>
<proteinExistence type="inferred from homology"/>
<evidence type="ECO:0000256" key="3">
    <source>
        <dbReference type="ARBA" id="ARBA00007812"/>
    </source>
</evidence>
<name>A0A8F5BRE0_SACSH</name>
<dbReference type="AlphaFoldDB" id="A0A8F5BRE0"/>
<dbReference type="InterPro" id="IPR012001">
    <property type="entry name" value="Thiamin_PyroP_enz_TPP-bd_dom"/>
</dbReference>
<evidence type="ECO:0000256" key="11">
    <source>
        <dbReference type="RuleBase" id="RU003591"/>
    </source>
</evidence>
<dbReference type="GO" id="GO:0009097">
    <property type="term" value="P:isoleucine biosynthetic process"/>
    <property type="evidence" value="ECO:0007669"/>
    <property type="project" value="TreeGrafter"/>
</dbReference>
<dbReference type="CDD" id="cd07035">
    <property type="entry name" value="TPP_PYR_POX_like"/>
    <property type="match status" value="1"/>
</dbReference>
<dbReference type="RefSeq" id="WP_218266427.1">
    <property type="nucleotide sequence ID" value="NZ_CP077717.1"/>
</dbReference>
<evidence type="ECO:0000256" key="5">
    <source>
        <dbReference type="ARBA" id="ARBA00022605"/>
    </source>
</evidence>
<dbReference type="PANTHER" id="PTHR18968:SF13">
    <property type="entry name" value="ACETOLACTATE SYNTHASE CATALYTIC SUBUNIT, MITOCHONDRIAL"/>
    <property type="match status" value="1"/>
</dbReference>
<dbReference type="InterPro" id="IPR045229">
    <property type="entry name" value="TPP_enz"/>
</dbReference>
<dbReference type="KEGG" id="sshi:J5U23_02822"/>
<dbReference type="Pfam" id="PF02776">
    <property type="entry name" value="TPP_enzyme_N"/>
    <property type="match status" value="1"/>
</dbReference>
<keyword evidence="7 11" id="KW-0479">Metal-binding</keyword>
<dbReference type="GO" id="GO:0009099">
    <property type="term" value="P:L-valine biosynthetic process"/>
    <property type="evidence" value="ECO:0007669"/>
    <property type="project" value="TreeGrafter"/>
</dbReference>
<accession>A0A8F5BRE0</accession>
<dbReference type="FunFam" id="3.40.50.970:FF:000007">
    <property type="entry name" value="Acetolactate synthase"/>
    <property type="match status" value="1"/>
</dbReference>
<comment type="cofactor">
    <cofactor evidence="11">
        <name>Mg(2+)</name>
        <dbReference type="ChEBI" id="CHEBI:18420"/>
    </cofactor>
    <text evidence="11">Binds 1 Mg(2+) ion per subunit.</text>
</comment>
<organism evidence="15 16">
    <name type="scientific">Saccharolobus shibatae (strain ATCC 51178 / DSM 5389 / JCM 8931 / NBRC 15437 / B12)</name>
    <name type="common">Sulfolobus shibatae</name>
    <dbReference type="NCBI Taxonomy" id="523848"/>
    <lineage>
        <taxon>Archaea</taxon>
        <taxon>Thermoproteota</taxon>
        <taxon>Thermoprotei</taxon>
        <taxon>Sulfolobales</taxon>
        <taxon>Sulfolobaceae</taxon>
        <taxon>Saccharolobus</taxon>
    </lineage>
</organism>
<dbReference type="InterPro" id="IPR012000">
    <property type="entry name" value="Thiamin_PyroP_enz_cen_dom"/>
</dbReference>
<comment type="catalytic activity">
    <reaction evidence="11">
        <text>2 pyruvate + H(+) = (2S)-2-acetolactate + CO2</text>
        <dbReference type="Rhea" id="RHEA:25249"/>
        <dbReference type="ChEBI" id="CHEBI:15361"/>
        <dbReference type="ChEBI" id="CHEBI:15378"/>
        <dbReference type="ChEBI" id="CHEBI:16526"/>
        <dbReference type="ChEBI" id="CHEBI:58476"/>
        <dbReference type="EC" id="2.2.1.6"/>
    </reaction>
</comment>
<comment type="pathway">
    <text evidence="1 11">Amino-acid biosynthesis; L-isoleucine biosynthesis; L-isoleucine from 2-oxobutanoate: step 1/4.</text>
</comment>
<gene>
    <name evidence="15" type="ORF">J5U23_02822</name>
</gene>
<dbReference type="PANTHER" id="PTHR18968">
    <property type="entry name" value="THIAMINE PYROPHOSPHATE ENZYMES"/>
    <property type="match status" value="1"/>
</dbReference>
<dbReference type="GO" id="GO:0030976">
    <property type="term" value="F:thiamine pyrophosphate binding"/>
    <property type="evidence" value="ECO:0007669"/>
    <property type="project" value="UniProtKB-UniRule"/>
</dbReference>
<dbReference type="GO" id="GO:0005948">
    <property type="term" value="C:acetolactate synthase complex"/>
    <property type="evidence" value="ECO:0007669"/>
    <property type="project" value="TreeGrafter"/>
</dbReference>
<keyword evidence="5 11" id="KW-0028">Amino-acid biosynthesis</keyword>
<comment type="similarity">
    <text evidence="3 11">Belongs to the TPP enzyme family.</text>
</comment>
<evidence type="ECO:0000256" key="7">
    <source>
        <dbReference type="ARBA" id="ARBA00022723"/>
    </source>
</evidence>
<keyword evidence="9 11" id="KW-0786">Thiamine pyrophosphate</keyword>
<reference evidence="15" key="1">
    <citation type="journal article" date="2021" name="Environ. Microbiol.">
        <title>New insights into the diversity and evolution of the archaeal mobilome from three complete genomes of Saccharolobus shibatae.</title>
        <authorList>
            <person name="Medvedeva S."/>
            <person name="Brandt D."/>
            <person name="Cvirkaite-Krupovic V."/>
            <person name="Liu Y."/>
            <person name="Severinov K."/>
            <person name="Ishino S."/>
            <person name="Ishino Y."/>
            <person name="Prangishvili D."/>
            <person name="Kalinowski J."/>
            <person name="Krupovic M."/>
        </authorList>
    </citation>
    <scope>NUCLEOTIDE SEQUENCE</scope>
    <source>
        <strain evidence="15">B12</strain>
    </source>
</reference>
<dbReference type="InterPro" id="IPR011766">
    <property type="entry name" value="TPP_enzyme_TPP-bd"/>
</dbReference>
<comment type="cofactor">
    <cofactor evidence="11">
        <name>thiamine diphosphate</name>
        <dbReference type="ChEBI" id="CHEBI:58937"/>
    </cofactor>
    <text evidence="11">Binds 1 thiamine pyrophosphate per subunit.</text>
</comment>
<dbReference type="Pfam" id="PF02775">
    <property type="entry name" value="TPP_enzyme_C"/>
    <property type="match status" value="1"/>
</dbReference>
<feature type="domain" description="Thiamine pyrophosphate enzyme N-terminal TPP-binding" evidence="14">
    <location>
        <begin position="3"/>
        <end position="120"/>
    </location>
</feature>
<evidence type="ECO:0000256" key="8">
    <source>
        <dbReference type="ARBA" id="ARBA00022842"/>
    </source>
</evidence>
<dbReference type="OrthoDB" id="6837at2157"/>
<evidence type="ECO:0000313" key="15">
    <source>
        <dbReference type="EMBL" id="QXJ29936.1"/>
    </source>
</evidence>
<feature type="domain" description="Thiamine pyrophosphate enzyme central" evidence="12">
    <location>
        <begin position="197"/>
        <end position="333"/>
    </location>
</feature>
<dbReference type="EC" id="2.2.1.6" evidence="4 11"/>
<keyword evidence="8 11" id="KW-0460">Magnesium</keyword>
<comment type="pathway">
    <text evidence="2 11">Amino-acid biosynthesis; L-valine biosynthesis; L-valine from pyruvate: step 1/4.</text>
</comment>
<evidence type="ECO:0000256" key="6">
    <source>
        <dbReference type="ARBA" id="ARBA00022679"/>
    </source>
</evidence>
<evidence type="ECO:0000256" key="4">
    <source>
        <dbReference type="ARBA" id="ARBA00013145"/>
    </source>
</evidence>
<dbReference type="Proteomes" id="UP000694018">
    <property type="component" value="Chromosome"/>
</dbReference>